<name>A0A9D4RN26_DREPO</name>
<evidence type="ECO:0000313" key="1">
    <source>
        <dbReference type="EMBL" id="KAH3874469.1"/>
    </source>
</evidence>
<evidence type="ECO:0000313" key="2">
    <source>
        <dbReference type="Proteomes" id="UP000828390"/>
    </source>
</evidence>
<accession>A0A9D4RN26</accession>
<proteinExistence type="predicted"/>
<dbReference type="EMBL" id="JAIWYP010000002">
    <property type="protein sequence ID" value="KAH3874469.1"/>
    <property type="molecule type" value="Genomic_DNA"/>
</dbReference>
<keyword evidence="2" id="KW-1185">Reference proteome</keyword>
<reference evidence="1" key="1">
    <citation type="journal article" date="2019" name="bioRxiv">
        <title>The Genome of the Zebra Mussel, Dreissena polymorpha: A Resource for Invasive Species Research.</title>
        <authorList>
            <person name="McCartney M.A."/>
            <person name="Auch B."/>
            <person name="Kono T."/>
            <person name="Mallez S."/>
            <person name="Zhang Y."/>
            <person name="Obille A."/>
            <person name="Becker A."/>
            <person name="Abrahante J.E."/>
            <person name="Garbe J."/>
            <person name="Badalamenti J.P."/>
            <person name="Herman A."/>
            <person name="Mangelson H."/>
            <person name="Liachko I."/>
            <person name="Sullivan S."/>
            <person name="Sone E.D."/>
            <person name="Koren S."/>
            <person name="Silverstein K.A.T."/>
            <person name="Beckman K.B."/>
            <person name="Gohl D.M."/>
        </authorList>
    </citation>
    <scope>NUCLEOTIDE SEQUENCE</scope>
    <source>
        <strain evidence="1">Duluth1</strain>
        <tissue evidence="1">Whole animal</tissue>
    </source>
</reference>
<organism evidence="1 2">
    <name type="scientific">Dreissena polymorpha</name>
    <name type="common">Zebra mussel</name>
    <name type="synonym">Mytilus polymorpha</name>
    <dbReference type="NCBI Taxonomy" id="45954"/>
    <lineage>
        <taxon>Eukaryota</taxon>
        <taxon>Metazoa</taxon>
        <taxon>Spiralia</taxon>
        <taxon>Lophotrochozoa</taxon>
        <taxon>Mollusca</taxon>
        <taxon>Bivalvia</taxon>
        <taxon>Autobranchia</taxon>
        <taxon>Heteroconchia</taxon>
        <taxon>Euheterodonta</taxon>
        <taxon>Imparidentia</taxon>
        <taxon>Neoheterodontei</taxon>
        <taxon>Myida</taxon>
        <taxon>Dreissenoidea</taxon>
        <taxon>Dreissenidae</taxon>
        <taxon>Dreissena</taxon>
    </lineage>
</organism>
<dbReference type="Proteomes" id="UP000828390">
    <property type="component" value="Unassembled WGS sequence"/>
</dbReference>
<comment type="caution">
    <text evidence="1">The sequence shown here is derived from an EMBL/GenBank/DDBJ whole genome shotgun (WGS) entry which is preliminary data.</text>
</comment>
<protein>
    <submittedName>
        <fullName evidence="1">Uncharacterized protein</fullName>
    </submittedName>
</protein>
<reference evidence="1" key="2">
    <citation type="submission" date="2020-11" db="EMBL/GenBank/DDBJ databases">
        <authorList>
            <person name="McCartney M.A."/>
            <person name="Auch B."/>
            <person name="Kono T."/>
            <person name="Mallez S."/>
            <person name="Becker A."/>
            <person name="Gohl D.M."/>
            <person name="Silverstein K.A.T."/>
            <person name="Koren S."/>
            <person name="Bechman K.B."/>
            <person name="Herman A."/>
            <person name="Abrahante J.E."/>
            <person name="Garbe J."/>
        </authorList>
    </citation>
    <scope>NUCLEOTIDE SEQUENCE</scope>
    <source>
        <strain evidence="1">Duluth1</strain>
        <tissue evidence="1">Whole animal</tissue>
    </source>
</reference>
<dbReference type="AlphaFoldDB" id="A0A9D4RN26"/>
<gene>
    <name evidence="1" type="ORF">DPMN_037714</name>
</gene>
<sequence>MQLILTSWAQDGSLPFSGEPMFGDKVPVTKDDLYASLYGESGSPTEDALTIMALELLSSQLLVLLERQVKT</sequence>